<feature type="region of interest" description="Disordered" evidence="1">
    <location>
        <begin position="1"/>
        <end position="87"/>
    </location>
</feature>
<feature type="compositionally biased region" description="Polar residues" evidence="1">
    <location>
        <begin position="792"/>
        <end position="809"/>
    </location>
</feature>
<feature type="compositionally biased region" description="Low complexity" evidence="1">
    <location>
        <begin position="2134"/>
        <end position="2146"/>
    </location>
</feature>
<feature type="region of interest" description="Disordered" evidence="1">
    <location>
        <begin position="774"/>
        <end position="809"/>
    </location>
</feature>
<sequence>MQNAGLQYVEGVTPVPESPFGVTQMQNNNTSSSTSSLRQFRKKDNVDKPPGAAGAHSASSSRADSLSSSHVARVAPHNHYPPKQNEYFRYPPYQEYGSPYKEHTVKYSEIAEPVPQAIPHLEHLPSSVLSKHKEKDYAELCNIPQQPHLNKPFSDHQFNGQQGYPTEMALHHQYMQKEPQGPQMHSPYKPDSQYIPKEGTFNHQISPFLKYNIPPQSRNYGHLENTSLGSFQRMDSHIARSLMSDHSHIRDFPADYGAMEQGRMYAQKQRYYSAPMPPSNPTYPPNYPHRNIPTQQYNYPNCNYPRTAQVNSSMGRYPINMDRSMSPRRSYPENLDIGMNYSSVPQKISSAYPNYPAYAQHYQHRRPPAAPQEYYHHQQHPHTRPHPQYMPTHHPQEVGENHVASNNIRQYLENWAEEESTTEISQQIENPKYIPRINRDEANEVYVINASELPQYLENGVPLVTSENGQYIFKSNVSIDNTGAIKILEKTVENAVLPTDAQERVVSLHIIENPKGDCLINTRTTNINQEHAGSANQVPAATINVITSNTSHSNQEHTVQQSYNLATSAFNANNRINLMHHVTPINQSGPQHNQNYENSVDLCLHNNMHVENNSPQEPILSNNTSLDNTIRLSPQIRPVEKSSELCQKLQNNAVSDENSLEKNRLKIQVLSYQEVPQNSCIVMPSTQSRLNFDESLLSNQVPSDAKGAKNDFEARNDHDEASTISNAITNNDNILNEDHEELDKIVEDTLTSSNINIPLVSCERNDLSKIQDKFDNSRIPDDLNLDLESNPKDSSNTGSDYTIENSCNNQNEDIIDLSTSRRGSSNDSEEQSIKLAISMSSEHHKLEQIVQEAHNNISILNEFSSSNNESITTDIKTEKEDGASSKSSMKHMPLIEDNSETRSSAAPLESPVPSDIMIEQKHSSDDRKTIDQCKGEEISAVNIDLEKKESEENDLSLVAEIPITQSEICDTNILEDLPQSENIRDDERTTSIDTSIEAKLSEIVGEPYELSDKPSYHEPAEIQMEEKRIDEDVIENNENVENKTETEHHVDVNLNSSLEELSSKNANSIEEPDVVLCEEPAGIIENINENPPQIISGDSSLKKAKEGSRKRRIFSVDDIIYRIGPTTVQNRRDSMHSIPDSDCSHEILLEEGKPQDNSLHISNKVTDSNVIEKKEESFTSLESTDKILMGCKKSEYDVPFYEINETSKKLKTMNTITESKSKLENKCSDNLSLIATSNESIKPCGEIISKGNTIINTNNEEKKLTNLEANVSIEKVNYSGSEEMIANMDTSEKDNVEEERSSLEENGEIETIHIIESVESKMRTHLVVPESVISVDRTFEFLSLLKANCPKQKTVNMTESEEVDAIYEKLPLFEQPYSKELETSKDQEKQSNAKGIYNKEEVGTASEIISKQHNKSDEVELFVSEHSAVNIDDNSVMVCSEVENDIQSCCNSSETTVASKLSNVEMDDQSATVCPKSVENTKKESENTPLDTTDASSDFKMGEDIINCCKTENVTEKSLHAVNLSSGCRFSVIHKIDDTKRITHQEEIGFAENYDANMSKMLDFKQKTEKVQISEKKTDDLKLSTDKLMFSKEYMSSETIEKSDSTTSNHCSVIQSIECTIQQDGIKEKIIETVEKEIEENSKTIEDRKEFVHNTNESTSNDEITSLEVLKSDAASTAHDKFSDNNSPMSKTKDCGEDTSKTVEKSKSSISLKTEELTFEQKFVDPFCDKIEQNLEKIDDIDQKSPEEVLYRSVLKIEENNVLLEICGELVEIIVNHVNGKKVITVIPMSSSATVDFNDNYEHVDRSQLSEENENIAVIEDDRNQKEMPGNLEKSLEEYKSEYSTKENMSEYTKIIKYSEEDKTSNGCEFISSTLSESIDEIFEDVILNENEIIIGDESLEEEINLDLQSKGVLDDEGSTLKPTLCTKAAKKLYDDIALHMPTKTYSSLREFRRIKSKPESSTIDYNKNSNQSKGKRSSKRSVRISSRKRGVSEQNEVSQTALRELIERRKMRKEKIRLKYTQYAKQESKILPELIKTNSLSNENDEKKVSTVSSNVAQIESLPSNSGIKKVRSHHEIKGKEFKQKMHKYNAKIVKKAVERKNKISEQDYSGLLKQQISANLEIEKNKPEEKPTSTSVIVSSSISTLDASPKNFHEAGTSTPKEISKSPSSQEKSTKFPRISTPRDLSLTKNVNEHYLSRKDHSNLKKKLSIQEYNSRKRKSVDCKTPLPEKCLKSTDEVANDSREDIIGEVVKPSTIYSDKQFECFPNSVKDPRRRPHFVNVQSTKLQRTQSERLNKSQGISSSRIHKQNENFQLTNCKKLKDPLLNSNESSAEEVKNQKNYRSLLLGKLSVDTFTPKTTKISSRRKTVEVMYDGKFETTEISRKKVSFDDNVQINEINTTQSRTTSIKPETTNDCEVSSSCSDIVEEKIRENNTDLIKESIEELSDMKTIKTKSDEERKNDWEGSNSPKDSITDVFAASFLEKSKIESLKNKSKVKCIIDMSDFETSLVNNELKSPYGVCFNSNSSIYEDAGSLKDYKEAVDSKLNSLSIQIPKSPKTRILNEDDVLIHKFLRKEQLNPEEIKQIRRIIYLKKKIQQMTHQNTNTKSDSESYEVKKKFESSSQKDLKLQLKKIDGRPRKKKKRFRNLYSNSPETSENDVPGTAGEFSVYEGENMSGVKLIFRRKTELMHLQPVVKLQRCKYIECMAKKLKYE</sequence>
<protein>
    <recommendedName>
        <fullName evidence="4">C2H2-type domain-containing protein</fullName>
    </recommendedName>
</protein>
<proteinExistence type="predicted"/>
<evidence type="ECO:0000313" key="2">
    <source>
        <dbReference type="EMBL" id="KAK9876046.1"/>
    </source>
</evidence>
<evidence type="ECO:0008006" key="4">
    <source>
        <dbReference type="Google" id="ProtNLM"/>
    </source>
</evidence>
<gene>
    <name evidence="2" type="ORF">WA026_011156</name>
</gene>
<reference evidence="2 3" key="1">
    <citation type="submission" date="2023-03" db="EMBL/GenBank/DDBJ databases">
        <title>Genome insight into feeding habits of ladybird beetles.</title>
        <authorList>
            <person name="Li H.-S."/>
            <person name="Huang Y.-H."/>
            <person name="Pang H."/>
        </authorList>
    </citation>
    <scope>NUCLEOTIDE SEQUENCE [LARGE SCALE GENOMIC DNA]</scope>
    <source>
        <strain evidence="2">SYSU_2023b</strain>
        <tissue evidence="2">Whole body</tissue>
    </source>
</reference>
<feature type="compositionally biased region" description="Basic and acidic residues" evidence="1">
    <location>
        <begin position="1691"/>
        <end position="1700"/>
    </location>
</feature>
<feature type="compositionally biased region" description="Low complexity" evidence="1">
    <location>
        <begin position="52"/>
        <end position="69"/>
    </location>
</feature>
<dbReference type="Proteomes" id="UP001431783">
    <property type="component" value="Unassembled WGS sequence"/>
</dbReference>
<feature type="compositionally biased region" description="Polar residues" evidence="1">
    <location>
        <begin position="2158"/>
        <end position="2173"/>
    </location>
</feature>
<feature type="compositionally biased region" description="Basic residues" evidence="1">
    <location>
        <begin position="1974"/>
        <end position="1990"/>
    </location>
</feature>
<feature type="region of interest" description="Disordered" evidence="1">
    <location>
        <begin position="875"/>
        <end position="911"/>
    </location>
</feature>
<keyword evidence="3" id="KW-1185">Reference proteome</keyword>
<dbReference type="EMBL" id="JARQZJ010000035">
    <property type="protein sequence ID" value="KAK9876046.1"/>
    <property type="molecule type" value="Genomic_DNA"/>
</dbReference>
<organism evidence="2 3">
    <name type="scientific">Henosepilachna vigintioctopunctata</name>
    <dbReference type="NCBI Taxonomy" id="420089"/>
    <lineage>
        <taxon>Eukaryota</taxon>
        <taxon>Metazoa</taxon>
        <taxon>Ecdysozoa</taxon>
        <taxon>Arthropoda</taxon>
        <taxon>Hexapoda</taxon>
        <taxon>Insecta</taxon>
        <taxon>Pterygota</taxon>
        <taxon>Neoptera</taxon>
        <taxon>Endopterygota</taxon>
        <taxon>Coleoptera</taxon>
        <taxon>Polyphaga</taxon>
        <taxon>Cucujiformia</taxon>
        <taxon>Coccinelloidea</taxon>
        <taxon>Coccinellidae</taxon>
        <taxon>Epilachninae</taxon>
        <taxon>Epilachnini</taxon>
        <taxon>Henosepilachna</taxon>
    </lineage>
</organism>
<evidence type="ECO:0000313" key="3">
    <source>
        <dbReference type="Proteomes" id="UP001431783"/>
    </source>
</evidence>
<feature type="compositionally biased region" description="Basic and acidic residues" evidence="1">
    <location>
        <begin position="2124"/>
        <end position="2133"/>
    </location>
</feature>
<feature type="region of interest" description="Disordered" evidence="1">
    <location>
        <begin position="2637"/>
        <end position="2664"/>
    </location>
</feature>
<evidence type="ECO:0000256" key="1">
    <source>
        <dbReference type="SAM" id="MobiDB-lite"/>
    </source>
</evidence>
<feature type="region of interest" description="Disordered" evidence="1">
    <location>
        <begin position="1960"/>
        <end position="1998"/>
    </location>
</feature>
<feature type="compositionally biased region" description="Low complexity" evidence="1">
    <location>
        <begin position="27"/>
        <end position="36"/>
    </location>
</feature>
<accession>A0AAW1U7X2</accession>
<name>A0AAW1U7X2_9CUCU</name>
<feature type="region of interest" description="Disordered" evidence="1">
    <location>
        <begin position="1677"/>
        <end position="1700"/>
    </location>
</feature>
<feature type="region of interest" description="Disordered" evidence="1">
    <location>
        <begin position="2124"/>
        <end position="2182"/>
    </location>
</feature>
<comment type="caution">
    <text evidence="2">The sequence shown here is derived from an EMBL/GenBank/DDBJ whole genome shotgun (WGS) entry which is preliminary data.</text>
</comment>